<evidence type="ECO:0000256" key="2">
    <source>
        <dbReference type="PROSITE-ProRule" id="PRU00335"/>
    </source>
</evidence>
<dbReference type="Gene3D" id="1.10.357.10">
    <property type="entry name" value="Tetracycline Repressor, domain 2"/>
    <property type="match status" value="1"/>
</dbReference>
<evidence type="ECO:0000256" key="1">
    <source>
        <dbReference type="ARBA" id="ARBA00023125"/>
    </source>
</evidence>
<dbReference type="PANTHER" id="PTHR30055:SF146">
    <property type="entry name" value="HTH-TYPE TRANSCRIPTIONAL DUAL REGULATOR CECR"/>
    <property type="match status" value="1"/>
</dbReference>
<sequence length="199" mass="21971">MEDSTPIDGRKLRYQHRRAELLAQVTAYVTANGVGELSMRPLAKDLGISHATLIHHFGSKEQLLTEVVATLRDSSSLDISSGTDIVEMLTSYWNRRTSAESLPSFRLMFEIYGQALLHPERYREFLDHVVGDWLGGLTEAALAHGCPPDRADRYATIVLAQIRGLTLDLVTTGNRVRIDAAFAEFAAAMGALVSSWKAI</sequence>
<name>A0A8I0ZN98_RHOER</name>
<evidence type="ECO:0000313" key="4">
    <source>
        <dbReference type="EMBL" id="MBH5142626.1"/>
    </source>
</evidence>
<proteinExistence type="predicted"/>
<dbReference type="EMBL" id="JAECSB010000029">
    <property type="protein sequence ID" value="MBH5142626.1"/>
    <property type="molecule type" value="Genomic_DNA"/>
</dbReference>
<evidence type="ECO:0000313" key="5">
    <source>
        <dbReference type="Proteomes" id="UP000627573"/>
    </source>
</evidence>
<organism evidence="4 5">
    <name type="scientific">Rhodococcus erythropolis</name>
    <name type="common">Arthrobacter picolinophilus</name>
    <dbReference type="NCBI Taxonomy" id="1833"/>
    <lineage>
        <taxon>Bacteria</taxon>
        <taxon>Bacillati</taxon>
        <taxon>Actinomycetota</taxon>
        <taxon>Actinomycetes</taxon>
        <taxon>Mycobacteriales</taxon>
        <taxon>Nocardiaceae</taxon>
        <taxon>Rhodococcus</taxon>
        <taxon>Rhodococcus erythropolis group</taxon>
    </lineage>
</organism>
<dbReference type="GO" id="GO:0000976">
    <property type="term" value="F:transcription cis-regulatory region binding"/>
    <property type="evidence" value="ECO:0007669"/>
    <property type="project" value="TreeGrafter"/>
</dbReference>
<reference evidence="4 5" key="1">
    <citation type="submission" date="2020-12" db="EMBL/GenBank/DDBJ databases">
        <title>Draft genome sequence of furan degrading bacterial strain FUR100.</title>
        <authorList>
            <person name="Woiski C."/>
        </authorList>
    </citation>
    <scope>NUCLEOTIDE SEQUENCE [LARGE SCALE GENOMIC DNA]</scope>
    <source>
        <strain evidence="4 5">FUR100</strain>
    </source>
</reference>
<dbReference type="RefSeq" id="WP_080909856.1">
    <property type="nucleotide sequence ID" value="NZ_JAECSB010000029.1"/>
</dbReference>
<dbReference type="PANTHER" id="PTHR30055">
    <property type="entry name" value="HTH-TYPE TRANSCRIPTIONAL REGULATOR RUTR"/>
    <property type="match status" value="1"/>
</dbReference>
<gene>
    <name evidence="4" type="ORF">I3517_08350</name>
</gene>
<feature type="DNA-binding region" description="H-T-H motif" evidence="2">
    <location>
        <begin position="38"/>
        <end position="57"/>
    </location>
</feature>
<keyword evidence="5" id="KW-1185">Reference proteome</keyword>
<dbReference type="InterPro" id="IPR050109">
    <property type="entry name" value="HTH-type_TetR-like_transc_reg"/>
</dbReference>
<protein>
    <submittedName>
        <fullName evidence="4">TetR/AcrR family transcriptional regulator</fullName>
    </submittedName>
</protein>
<dbReference type="InterPro" id="IPR001647">
    <property type="entry name" value="HTH_TetR"/>
</dbReference>
<feature type="domain" description="HTH tetR-type" evidence="3">
    <location>
        <begin position="15"/>
        <end position="75"/>
    </location>
</feature>
<accession>A0A8I0ZN98</accession>
<dbReference type="Pfam" id="PF00440">
    <property type="entry name" value="TetR_N"/>
    <property type="match status" value="1"/>
</dbReference>
<evidence type="ECO:0000259" key="3">
    <source>
        <dbReference type="PROSITE" id="PS50977"/>
    </source>
</evidence>
<dbReference type="Proteomes" id="UP000627573">
    <property type="component" value="Unassembled WGS sequence"/>
</dbReference>
<dbReference type="GO" id="GO:0003700">
    <property type="term" value="F:DNA-binding transcription factor activity"/>
    <property type="evidence" value="ECO:0007669"/>
    <property type="project" value="TreeGrafter"/>
</dbReference>
<comment type="caution">
    <text evidence="4">The sequence shown here is derived from an EMBL/GenBank/DDBJ whole genome shotgun (WGS) entry which is preliminary data.</text>
</comment>
<dbReference type="AlphaFoldDB" id="A0A8I0ZN98"/>
<dbReference type="SUPFAM" id="SSF46689">
    <property type="entry name" value="Homeodomain-like"/>
    <property type="match status" value="1"/>
</dbReference>
<dbReference type="InterPro" id="IPR009057">
    <property type="entry name" value="Homeodomain-like_sf"/>
</dbReference>
<keyword evidence="1 2" id="KW-0238">DNA-binding</keyword>
<dbReference type="PROSITE" id="PS50977">
    <property type="entry name" value="HTH_TETR_2"/>
    <property type="match status" value="1"/>
</dbReference>